<keyword evidence="1" id="KW-0805">Transcription regulation</keyword>
<evidence type="ECO:0000259" key="5">
    <source>
        <dbReference type="PROSITE" id="PS50977"/>
    </source>
</evidence>
<evidence type="ECO:0000256" key="1">
    <source>
        <dbReference type="ARBA" id="ARBA00023015"/>
    </source>
</evidence>
<dbReference type="EMBL" id="RRCN01000001">
    <property type="protein sequence ID" value="RRJ62813.1"/>
    <property type="molecule type" value="Genomic_DNA"/>
</dbReference>
<organism evidence="6 7">
    <name type="scientific">Paenibacillus oralis</name>
    <dbReference type="NCBI Taxonomy" id="2490856"/>
    <lineage>
        <taxon>Bacteria</taxon>
        <taxon>Bacillati</taxon>
        <taxon>Bacillota</taxon>
        <taxon>Bacilli</taxon>
        <taxon>Bacillales</taxon>
        <taxon>Paenibacillaceae</taxon>
        <taxon>Paenibacillus</taxon>
    </lineage>
</organism>
<sequence length="186" mass="21752">MIREKIKEIAIQHFNRYGYEGTRMAQIAEETGIRKQSLSYHFSSKKELLLELYEEAVRNEIEFVRHYFQTGGGLSWEGRLYAFLIEHKNRFLTHPHVNLMFMFSFITPLEVNDFILSQYRKYLAVLKAELTAVFNEAGQSSPEECAVAFVTLLDGLDVQLVYETRQSYERTLAIAWKVFLDGVRHA</sequence>
<dbReference type="PANTHER" id="PTHR30055:SF238">
    <property type="entry name" value="MYCOFACTOCIN BIOSYNTHESIS TRANSCRIPTIONAL REGULATOR MFTR-RELATED"/>
    <property type="match status" value="1"/>
</dbReference>
<dbReference type="InterPro" id="IPR036271">
    <property type="entry name" value="Tet_transcr_reg_TetR-rel_C_sf"/>
</dbReference>
<feature type="DNA-binding region" description="H-T-H motif" evidence="4">
    <location>
        <begin position="23"/>
        <end position="42"/>
    </location>
</feature>
<evidence type="ECO:0000256" key="2">
    <source>
        <dbReference type="ARBA" id="ARBA00023125"/>
    </source>
</evidence>
<evidence type="ECO:0000256" key="3">
    <source>
        <dbReference type="ARBA" id="ARBA00023163"/>
    </source>
</evidence>
<dbReference type="Pfam" id="PF00440">
    <property type="entry name" value="TetR_N"/>
    <property type="match status" value="1"/>
</dbReference>
<keyword evidence="2 4" id="KW-0238">DNA-binding</keyword>
<dbReference type="SUPFAM" id="SSF46689">
    <property type="entry name" value="Homeodomain-like"/>
    <property type="match status" value="1"/>
</dbReference>
<dbReference type="Gene3D" id="1.10.357.10">
    <property type="entry name" value="Tetracycline Repressor, domain 2"/>
    <property type="match status" value="1"/>
</dbReference>
<dbReference type="GO" id="GO:0003700">
    <property type="term" value="F:DNA-binding transcription factor activity"/>
    <property type="evidence" value="ECO:0007669"/>
    <property type="project" value="TreeGrafter"/>
</dbReference>
<dbReference type="AlphaFoldDB" id="A0A3P3U2L3"/>
<reference evidence="6 7" key="1">
    <citation type="submission" date="2018-11" db="EMBL/GenBank/DDBJ databases">
        <title>Genome sequencing of Paenibacillus sp. KCOM 3021 (= ChDC PVNT-B20).</title>
        <authorList>
            <person name="Kook J.-K."/>
            <person name="Park S.-N."/>
            <person name="Lim Y.K."/>
        </authorList>
    </citation>
    <scope>NUCLEOTIDE SEQUENCE [LARGE SCALE GENOMIC DNA]</scope>
    <source>
        <strain evidence="6 7">KCOM 3021</strain>
    </source>
</reference>
<evidence type="ECO:0000313" key="6">
    <source>
        <dbReference type="EMBL" id="RRJ62813.1"/>
    </source>
</evidence>
<dbReference type="PANTHER" id="PTHR30055">
    <property type="entry name" value="HTH-TYPE TRANSCRIPTIONAL REGULATOR RUTR"/>
    <property type="match status" value="1"/>
</dbReference>
<dbReference type="GO" id="GO:0000976">
    <property type="term" value="F:transcription cis-regulatory region binding"/>
    <property type="evidence" value="ECO:0007669"/>
    <property type="project" value="TreeGrafter"/>
</dbReference>
<keyword evidence="7" id="KW-1185">Reference proteome</keyword>
<accession>A0A3P3U2L3</accession>
<gene>
    <name evidence="6" type="ORF">EHV15_07590</name>
</gene>
<dbReference type="Proteomes" id="UP000267017">
    <property type="component" value="Unassembled WGS sequence"/>
</dbReference>
<dbReference type="InterPro" id="IPR050109">
    <property type="entry name" value="HTH-type_TetR-like_transc_reg"/>
</dbReference>
<proteinExistence type="predicted"/>
<dbReference type="OrthoDB" id="509229at2"/>
<protein>
    <submittedName>
        <fullName evidence="6">TetR/AcrR family transcriptional regulator</fullName>
    </submittedName>
</protein>
<dbReference type="RefSeq" id="WP_128630699.1">
    <property type="nucleotide sequence ID" value="NZ_RRCN01000001.1"/>
</dbReference>
<comment type="caution">
    <text evidence="6">The sequence shown here is derived from an EMBL/GenBank/DDBJ whole genome shotgun (WGS) entry which is preliminary data.</text>
</comment>
<dbReference type="PROSITE" id="PS50977">
    <property type="entry name" value="HTH_TETR_2"/>
    <property type="match status" value="1"/>
</dbReference>
<evidence type="ECO:0000313" key="7">
    <source>
        <dbReference type="Proteomes" id="UP000267017"/>
    </source>
</evidence>
<feature type="domain" description="HTH tetR-type" evidence="5">
    <location>
        <begin position="1"/>
        <end position="60"/>
    </location>
</feature>
<evidence type="ECO:0000256" key="4">
    <source>
        <dbReference type="PROSITE-ProRule" id="PRU00335"/>
    </source>
</evidence>
<dbReference type="SUPFAM" id="SSF48498">
    <property type="entry name" value="Tetracyclin repressor-like, C-terminal domain"/>
    <property type="match status" value="1"/>
</dbReference>
<dbReference type="InterPro" id="IPR001647">
    <property type="entry name" value="HTH_TetR"/>
</dbReference>
<dbReference type="InterPro" id="IPR009057">
    <property type="entry name" value="Homeodomain-like_sf"/>
</dbReference>
<name>A0A3P3U2L3_9BACL</name>
<dbReference type="PRINTS" id="PR00455">
    <property type="entry name" value="HTHTETR"/>
</dbReference>
<keyword evidence="3" id="KW-0804">Transcription</keyword>
<dbReference type="Gene3D" id="1.10.10.60">
    <property type="entry name" value="Homeodomain-like"/>
    <property type="match status" value="1"/>
</dbReference>